<dbReference type="SMART" id="SM00369">
    <property type="entry name" value="LRR_TYP"/>
    <property type="match status" value="4"/>
</dbReference>
<dbReference type="Pfam" id="PF13855">
    <property type="entry name" value="LRR_8"/>
    <property type="match status" value="1"/>
</dbReference>
<dbReference type="PANTHER" id="PTHR24366:SF96">
    <property type="entry name" value="LEUCINE RICH REPEAT CONTAINING 53"/>
    <property type="match status" value="1"/>
</dbReference>
<protein>
    <recommendedName>
        <fullName evidence="6">LRRNT domain-containing protein</fullName>
    </recommendedName>
</protein>
<evidence type="ECO:0000256" key="2">
    <source>
        <dbReference type="ARBA" id="ARBA00022737"/>
    </source>
</evidence>
<sequence length="114" mass="12839">SGQRYNNREAGLTEIPIDISLGVTAIDLSHNSITTLGPNAFRNFTELNVLHLNYNNISFIHDDAFEGVYKLHHLSLSHNQLADFPVLPNMPKLSRLYLDNNNIRTIPDDALDVL</sequence>
<dbReference type="HOGENOM" id="CLU_000288_18_10_1"/>
<dbReference type="STRING" id="283909.R7V692"/>
<keyword evidence="2" id="KW-0677">Repeat</keyword>
<proteinExistence type="predicted"/>
<dbReference type="EnsemblMetazoa" id="CapteT78700">
    <property type="protein sequence ID" value="CapteP78700"/>
    <property type="gene ID" value="CapteG78700"/>
</dbReference>
<dbReference type="SUPFAM" id="SSF52058">
    <property type="entry name" value="L domain-like"/>
    <property type="match status" value="1"/>
</dbReference>
<dbReference type="InterPro" id="IPR003591">
    <property type="entry name" value="Leu-rich_rpt_typical-subtyp"/>
</dbReference>
<reference evidence="5" key="1">
    <citation type="submission" date="2012-12" db="EMBL/GenBank/DDBJ databases">
        <authorList>
            <person name="Hellsten U."/>
            <person name="Grimwood J."/>
            <person name="Chapman J.A."/>
            <person name="Shapiro H."/>
            <person name="Aerts A."/>
            <person name="Otillar R.P."/>
            <person name="Terry A.Y."/>
            <person name="Boore J.L."/>
            <person name="Simakov O."/>
            <person name="Marletaz F."/>
            <person name="Cho S.-J."/>
            <person name="Edsinger-Gonzales E."/>
            <person name="Havlak P."/>
            <person name="Kuo D.-H."/>
            <person name="Larsson T."/>
            <person name="Lv J."/>
            <person name="Arendt D."/>
            <person name="Savage R."/>
            <person name="Osoegawa K."/>
            <person name="de Jong P."/>
            <person name="Lindberg D.R."/>
            <person name="Seaver E.C."/>
            <person name="Weisblat D.A."/>
            <person name="Putnam N.H."/>
            <person name="Grigoriev I.V."/>
            <person name="Rokhsar D.S."/>
        </authorList>
    </citation>
    <scope>NUCLEOTIDE SEQUENCE</scope>
    <source>
        <strain evidence="5">I ESC-2004</strain>
    </source>
</reference>
<dbReference type="EMBL" id="AMQN01018698">
    <property type="status" value="NOT_ANNOTATED_CDS"/>
    <property type="molecule type" value="Genomic_DNA"/>
</dbReference>
<evidence type="ECO:0000313" key="3">
    <source>
        <dbReference type="EMBL" id="ELU14094.1"/>
    </source>
</evidence>
<dbReference type="AlphaFoldDB" id="R7V692"/>
<evidence type="ECO:0008006" key="6">
    <source>
        <dbReference type="Google" id="ProtNLM"/>
    </source>
</evidence>
<feature type="non-terminal residue" evidence="3">
    <location>
        <position position="114"/>
    </location>
</feature>
<evidence type="ECO:0000313" key="5">
    <source>
        <dbReference type="Proteomes" id="UP000014760"/>
    </source>
</evidence>
<keyword evidence="1" id="KW-0433">Leucine-rich repeat</keyword>
<dbReference type="Proteomes" id="UP000014760">
    <property type="component" value="Unassembled WGS sequence"/>
</dbReference>
<accession>R7V692</accession>
<dbReference type="Pfam" id="PF00560">
    <property type="entry name" value="LRR_1"/>
    <property type="match status" value="1"/>
</dbReference>
<keyword evidence="5" id="KW-1185">Reference proteome</keyword>
<reference evidence="3 5" key="2">
    <citation type="journal article" date="2013" name="Nature">
        <title>Insights into bilaterian evolution from three spiralian genomes.</title>
        <authorList>
            <person name="Simakov O."/>
            <person name="Marletaz F."/>
            <person name="Cho S.J."/>
            <person name="Edsinger-Gonzales E."/>
            <person name="Havlak P."/>
            <person name="Hellsten U."/>
            <person name="Kuo D.H."/>
            <person name="Larsson T."/>
            <person name="Lv J."/>
            <person name="Arendt D."/>
            <person name="Savage R."/>
            <person name="Osoegawa K."/>
            <person name="de Jong P."/>
            <person name="Grimwood J."/>
            <person name="Chapman J.A."/>
            <person name="Shapiro H."/>
            <person name="Aerts A."/>
            <person name="Otillar R.P."/>
            <person name="Terry A.Y."/>
            <person name="Boore J.L."/>
            <person name="Grigoriev I.V."/>
            <person name="Lindberg D.R."/>
            <person name="Seaver E.C."/>
            <person name="Weisblat D.A."/>
            <person name="Putnam N.H."/>
            <person name="Rokhsar D.S."/>
        </authorList>
    </citation>
    <scope>NUCLEOTIDE SEQUENCE</scope>
    <source>
        <strain evidence="3 5">I ESC-2004</strain>
    </source>
</reference>
<dbReference type="PANTHER" id="PTHR24366">
    <property type="entry name" value="IG(IMMUNOGLOBULIN) AND LRR(LEUCINE RICH REPEAT) DOMAINS"/>
    <property type="match status" value="1"/>
</dbReference>
<dbReference type="InterPro" id="IPR001611">
    <property type="entry name" value="Leu-rich_rpt"/>
</dbReference>
<dbReference type="OrthoDB" id="676979at2759"/>
<dbReference type="Gene3D" id="3.80.10.10">
    <property type="entry name" value="Ribonuclease Inhibitor"/>
    <property type="match status" value="1"/>
</dbReference>
<name>R7V692_CAPTE</name>
<dbReference type="PROSITE" id="PS51450">
    <property type="entry name" value="LRR"/>
    <property type="match status" value="2"/>
</dbReference>
<dbReference type="OMA" id="YCKCSIS"/>
<feature type="non-terminal residue" evidence="3">
    <location>
        <position position="1"/>
    </location>
</feature>
<evidence type="ECO:0000313" key="4">
    <source>
        <dbReference type="EnsemblMetazoa" id="CapteP78700"/>
    </source>
</evidence>
<dbReference type="InterPro" id="IPR032675">
    <property type="entry name" value="LRR_dom_sf"/>
</dbReference>
<gene>
    <name evidence="3" type="ORF">CAPTEDRAFT_78700</name>
</gene>
<reference evidence="4" key="3">
    <citation type="submission" date="2015-06" db="UniProtKB">
        <authorList>
            <consortium name="EnsemblMetazoa"/>
        </authorList>
    </citation>
    <scope>IDENTIFICATION</scope>
</reference>
<evidence type="ECO:0000256" key="1">
    <source>
        <dbReference type="ARBA" id="ARBA00022614"/>
    </source>
</evidence>
<dbReference type="EMBL" id="KB294767">
    <property type="protein sequence ID" value="ELU14094.1"/>
    <property type="molecule type" value="Genomic_DNA"/>
</dbReference>
<organism evidence="3">
    <name type="scientific">Capitella teleta</name>
    <name type="common">Polychaete worm</name>
    <dbReference type="NCBI Taxonomy" id="283909"/>
    <lineage>
        <taxon>Eukaryota</taxon>
        <taxon>Metazoa</taxon>
        <taxon>Spiralia</taxon>
        <taxon>Lophotrochozoa</taxon>
        <taxon>Annelida</taxon>
        <taxon>Polychaeta</taxon>
        <taxon>Sedentaria</taxon>
        <taxon>Scolecida</taxon>
        <taxon>Capitellidae</taxon>
        <taxon>Capitella</taxon>
    </lineage>
</organism>